<accession>A0ABW5IZT2</accession>
<dbReference type="Proteomes" id="UP001597468">
    <property type="component" value="Unassembled WGS sequence"/>
</dbReference>
<keyword evidence="3 7" id="KW-0456">Lyase</keyword>
<dbReference type="InterPro" id="IPR035085">
    <property type="entry name" value="Urocanase_Rossmann-like"/>
</dbReference>
<dbReference type="RefSeq" id="WP_380755146.1">
    <property type="nucleotide sequence ID" value="NZ_JBHULT010000014.1"/>
</dbReference>
<feature type="non-terminal residue" evidence="7">
    <location>
        <position position="1"/>
    </location>
</feature>
<feature type="domain" description="Urocanase C-terminal" evidence="6">
    <location>
        <begin position="448"/>
        <end position="568"/>
    </location>
</feature>
<dbReference type="Gene3D" id="3.40.1770.10">
    <property type="entry name" value="Urocanase superfamily"/>
    <property type="match status" value="1"/>
</dbReference>
<proteinExistence type="predicted"/>
<organism evidence="7 8">
    <name type="scientific">Salinimicrobium flavum</name>
    <dbReference type="NCBI Taxonomy" id="1737065"/>
    <lineage>
        <taxon>Bacteria</taxon>
        <taxon>Pseudomonadati</taxon>
        <taxon>Bacteroidota</taxon>
        <taxon>Flavobacteriia</taxon>
        <taxon>Flavobacteriales</taxon>
        <taxon>Flavobacteriaceae</taxon>
        <taxon>Salinimicrobium</taxon>
    </lineage>
</organism>
<reference evidence="8" key="1">
    <citation type="journal article" date="2019" name="Int. J. Syst. Evol. Microbiol.">
        <title>The Global Catalogue of Microorganisms (GCM) 10K type strain sequencing project: providing services to taxonomists for standard genome sequencing and annotation.</title>
        <authorList>
            <consortium name="The Broad Institute Genomics Platform"/>
            <consortium name="The Broad Institute Genome Sequencing Center for Infectious Disease"/>
            <person name="Wu L."/>
            <person name="Ma J."/>
        </authorList>
    </citation>
    <scope>NUCLEOTIDE SEQUENCE [LARGE SCALE GENOMIC DNA]</scope>
    <source>
        <strain evidence="8">KCTC 42585</strain>
    </source>
</reference>
<evidence type="ECO:0000256" key="2">
    <source>
        <dbReference type="ARBA" id="ARBA00023027"/>
    </source>
</evidence>
<dbReference type="InterPro" id="IPR035401">
    <property type="entry name" value="Urocanase_C"/>
</dbReference>
<dbReference type="PIRSF" id="PIRSF001423">
    <property type="entry name" value="Urocanate_hydrat"/>
    <property type="match status" value="1"/>
</dbReference>
<dbReference type="InterPro" id="IPR038364">
    <property type="entry name" value="Urocanase_central_sf"/>
</dbReference>
<feature type="domain" description="Urocanase Rossmann-like" evidence="4">
    <location>
        <begin position="207"/>
        <end position="442"/>
    </location>
</feature>
<comment type="caution">
    <text evidence="7">The sequence shown here is derived from an EMBL/GenBank/DDBJ whole genome shotgun (WGS) entry which is preliminary data.</text>
</comment>
<sequence>ILEGIPDTLPAAKNYDPNANHAPKRKEILNPEEKKLALRNALRYFEPKHHAELLPEFRKELDTYGRIYMYRLRPDYEMYARSIEDYPGKCEQAKAIMLMIQNNLDPKVAQHPHELITYGGNGAVFQNWAQYRLVMKYLAEMDNDQTLAVYSGHPMGLFPSHPDAPRVVVTNGMMIPNYSKPDDWEKFNALGVTQYGQMTAGSYMYIGPQGIVHGTTITVLNALRKIAEKFSLPTGEQLGEGSLFVTSGLGGMSGAQPKAGNIAGCITVCAEVNPKAVETRHSQGWVDEVVTDITELVKKVKQAKAGKKTISFAYQGNVVEVWEEFDKQDLHIDLGSDQTSLHNPWAGGYYPVGLSFEESNELMANDPEAFRQKVQESLRRQTEAINRHTQKGTYFFDYGNAFLLEASRAGAKIFRDEQGNFVTAEKAKDKENFAYPSYVQDIMGPMCFDYGFGPFRWVCASGKQEDLDKTDKIATEVLQRLKENSPEEIQQQMQDNIKWIQGARENKLVVGSQARILYADAEGRMEIAKAFNDAIAKGEIGTIVLGRDHHDVSGTDSPYRETSNIYDG</sequence>
<gene>
    <name evidence="7" type="ORF">ACFSTG_15120</name>
</gene>
<evidence type="ECO:0000259" key="5">
    <source>
        <dbReference type="Pfam" id="PF17391"/>
    </source>
</evidence>
<evidence type="ECO:0000259" key="4">
    <source>
        <dbReference type="Pfam" id="PF01175"/>
    </source>
</evidence>
<dbReference type="PANTHER" id="PTHR12216:SF3">
    <property type="entry name" value="UROCANATE HYDRATASE"/>
    <property type="match status" value="1"/>
</dbReference>
<dbReference type="SUPFAM" id="SSF111326">
    <property type="entry name" value="Urocanase"/>
    <property type="match status" value="1"/>
</dbReference>
<dbReference type="EC" id="4.2.1.49" evidence="7"/>
<dbReference type="PROSITE" id="PS01233">
    <property type="entry name" value="UROCANASE"/>
    <property type="match status" value="1"/>
</dbReference>
<evidence type="ECO:0000259" key="6">
    <source>
        <dbReference type="Pfam" id="PF17392"/>
    </source>
</evidence>
<dbReference type="InterPro" id="IPR023637">
    <property type="entry name" value="Urocanase-like"/>
</dbReference>
<dbReference type="Pfam" id="PF01175">
    <property type="entry name" value="Urocanase"/>
    <property type="match status" value="1"/>
</dbReference>
<dbReference type="Pfam" id="PF17391">
    <property type="entry name" value="Urocanase_N"/>
    <property type="match status" value="1"/>
</dbReference>
<evidence type="ECO:0000256" key="3">
    <source>
        <dbReference type="ARBA" id="ARBA00023239"/>
    </source>
</evidence>
<feature type="domain" description="Urocanase N-terminal" evidence="5">
    <location>
        <begin position="78"/>
        <end position="204"/>
    </location>
</feature>
<protein>
    <submittedName>
        <fullName evidence="7">Urocanate hydratase</fullName>
        <ecNumber evidence="7">4.2.1.49</ecNumber>
    </submittedName>
</protein>
<evidence type="ECO:0000313" key="8">
    <source>
        <dbReference type="Proteomes" id="UP001597468"/>
    </source>
</evidence>
<evidence type="ECO:0000256" key="1">
    <source>
        <dbReference type="ARBA" id="ARBA00001911"/>
    </source>
</evidence>
<dbReference type="Pfam" id="PF17392">
    <property type="entry name" value="Urocanase_C"/>
    <property type="match status" value="1"/>
</dbReference>
<dbReference type="InterPro" id="IPR036190">
    <property type="entry name" value="Urocanase_sf"/>
</dbReference>
<comment type="cofactor">
    <cofactor evidence="1">
        <name>NAD(+)</name>
        <dbReference type="ChEBI" id="CHEBI:57540"/>
    </cofactor>
</comment>
<evidence type="ECO:0000313" key="7">
    <source>
        <dbReference type="EMBL" id="MFD2519239.1"/>
    </source>
</evidence>
<keyword evidence="2" id="KW-0520">NAD</keyword>
<dbReference type="InterPro" id="IPR035400">
    <property type="entry name" value="Urocanase_N"/>
</dbReference>
<dbReference type="GO" id="GO:0016153">
    <property type="term" value="F:urocanate hydratase activity"/>
    <property type="evidence" value="ECO:0007669"/>
    <property type="project" value="UniProtKB-EC"/>
</dbReference>
<keyword evidence="8" id="KW-1185">Reference proteome</keyword>
<dbReference type="NCBIfam" id="NF003820">
    <property type="entry name" value="PRK05414.1"/>
    <property type="match status" value="1"/>
</dbReference>
<dbReference type="PANTHER" id="PTHR12216">
    <property type="entry name" value="UROCANATE HYDRATASE"/>
    <property type="match status" value="1"/>
</dbReference>
<dbReference type="EMBL" id="JBHULT010000014">
    <property type="protein sequence ID" value="MFD2519239.1"/>
    <property type="molecule type" value="Genomic_DNA"/>
</dbReference>
<dbReference type="Gene3D" id="3.40.50.10730">
    <property type="entry name" value="Urocanase like domains"/>
    <property type="match status" value="1"/>
</dbReference>
<name>A0ABW5IZT2_9FLAO</name>
<feature type="non-terminal residue" evidence="7">
    <location>
        <position position="568"/>
    </location>
</feature>
<dbReference type="InterPro" id="IPR023636">
    <property type="entry name" value="Urocanase_CS"/>
</dbReference>